<accession>A0A6G1KL54</accession>
<keyword evidence="3" id="KW-1185">Reference proteome</keyword>
<proteinExistence type="predicted"/>
<evidence type="ECO:0000313" key="3">
    <source>
        <dbReference type="Proteomes" id="UP000799428"/>
    </source>
</evidence>
<reference evidence="2" key="1">
    <citation type="journal article" date="2020" name="Stud. Mycol.">
        <title>101 Dothideomycetes genomes: a test case for predicting lifestyles and emergence of pathogens.</title>
        <authorList>
            <person name="Haridas S."/>
            <person name="Albert R."/>
            <person name="Binder M."/>
            <person name="Bloem J."/>
            <person name="Labutti K."/>
            <person name="Salamov A."/>
            <person name="Andreopoulos B."/>
            <person name="Baker S."/>
            <person name="Barry K."/>
            <person name="Bills G."/>
            <person name="Bluhm B."/>
            <person name="Cannon C."/>
            <person name="Castanera R."/>
            <person name="Culley D."/>
            <person name="Daum C."/>
            <person name="Ezra D."/>
            <person name="Gonzalez J."/>
            <person name="Henrissat B."/>
            <person name="Kuo A."/>
            <person name="Liang C."/>
            <person name="Lipzen A."/>
            <person name="Lutzoni F."/>
            <person name="Magnuson J."/>
            <person name="Mondo S."/>
            <person name="Nolan M."/>
            <person name="Ohm R."/>
            <person name="Pangilinan J."/>
            <person name="Park H.-J."/>
            <person name="Ramirez L."/>
            <person name="Alfaro M."/>
            <person name="Sun H."/>
            <person name="Tritt A."/>
            <person name="Yoshinaga Y."/>
            <person name="Zwiers L.-H."/>
            <person name="Turgeon B."/>
            <person name="Goodwin S."/>
            <person name="Spatafora J."/>
            <person name="Crous P."/>
            <person name="Grigoriev I."/>
        </authorList>
    </citation>
    <scope>NUCLEOTIDE SEQUENCE</scope>
    <source>
        <strain evidence="2">CBS 279.74</strain>
    </source>
</reference>
<evidence type="ECO:0000256" key="1">
    <source>
        <dbReference type="SAM" id="MobiDB-lite"/>
    </source>
</evidence>
<dbReference type="AlphaFoldDB" id="A0A6G1KL54"/>
<evidence type="ECO:0000313" key="2">
    <source>
        <dbReference type="EMBL" id="KAF2713569.1"/>
    </source>
</evidence>
<dbReference type="EMBL" id="MU005765">
    <property type="protein sequence ID" value="KAF2713569.1"/>
    <property type="molecule type" value="Genomic_DNA"/>
</dbReference>
<sequence>MSVGPDPDKLGDMAPRPFAGIWCIWTETEYGLRREQVSMNHQRCMAQYRRIKSRTQPVKPKDDDERGKQGAVNKAKAIKHGNMKILSITAGQWFAQVKARKQSESMPSTSYNPIFPQRQLCAGCSLLYKYPLRRTSNWQDWFVKLQLLYTARAERKTKSLESHEGSRGKESSK</sequence>
<feature type="compositionally biased region" description="Basic and acidic residues" evidence="1">
    <location>
        <begin position="59"/>
        <end position="68"/>
    </location>
</feature>
<gene>
    <name evidence="2" type="ORF">K504DRAFT_462083</name>
</gene>
<dbReference type="Proteomes" id="UP000799428">
    <property type="component" value="Unassembled WGS sequence"/>
</dbReference>
<protein>
    <submittedName>
        <fullName evidence="2">Uncharacterized protein</fullName>
    </submittedName>
</protein>
<name>A0A6G1KL54_9PLEO</name>
<feature type="region of interest" description="Disordered" evidence="1">
    <location>
        <begin position="52"/>
        <end position="72"/>
    </location>
</feature>
<organism evidence="2 3">
    <name type="scientific">Pleomassaria siparia CBS 279.74</name>
    <dbReference type="NCBI Taxonomy" id="1314801"/>
    <lineage>
        <taxon>Eukaryota</taxon>
        <taxon>Fungi</taxon>
        <taxon>Dikarya</taxon>
        <taxon>Ascomycota</taxon>
        <taxon>Pezizomycotina</taxon>
        <taxon>Dothideomycetes</taxon>
        <taxon>Pleosporomycetidae</taxon>
        <taxon>Pleosporales</taxon>
        <taxon>Pleomassariaceae</taxon>
        <taxon>Pleomassaria</taxon>
    </lineage>
</organism>